<accession>A0ABQ5BPV4</accession>
<feature type="region of interest" description="Disordered" evidence="1">
    <location>
        <begin position="312"/>
        <end position="359"/>
    </location>
</feature>
<feature type="region of interest" description="Disordered" evidence="1">
    <location>
        <begin position="217"/>
        <end position="267"/>
    </location>
</feature>
<feature type="region of interest" description="Disordered" evidence="1">
    <location>
        <begin position="577"/>
        <end position="652"/>
    </location>
</feature>
<organism evidence="2 3">
    <name type="scientific">Tanacetum coccineum</name>
    <dbReference type="NCBI Taxonomy" id="301880"/>
    <lineage>
        <taxon>Eukaryota</taxon>
        <taxon>Viridiplantae</taxon>
        <taxon>Streptophyta</taxon>
        <taxon>Embryophyta</taxon>
        <taxon>Tracheophyta</taxon>
        <taxon>Spermatophyta</taxon>
        <taxon>Magnoliopsida</taxon>
        <taxon>eudicotyledons</taxon>
        <taxon>Gunneridae</taxon>
        <taxon>Pentapetalae</taxon>
        <taxon>asterids</taxon>
        <taxon>campanulids</taxon>
        <taxon>Asterales</taxon>
        <taxon>Asteraceae</taxon>
        <taxon>Asteroideae</taxon>
        <taxon>Anthemideae</taxon>
        <taxon>Anthemidinae</taxon>
        <taxon>Tanacetum</taxon>
    </lineage>
</organism>
<reference evidence="2" key="2">
    <citation type="submission" date="2022-01" db="EMBL/GenBank/DDBJ databases">
        <authorList>
            <person name="Yamashiro T."/>
            <person name="Shiraishi A."/>
            <person name="Satake H."/>
            <person name="Nakayama K."/>
        </authorList>
    </citation>
    <scope>NUCLEOTIDE SEQUENCE</scope>
</reference>
<reference evidence="2" key="1">
    <citation type="journal article" date="2022" name="Int. J. Mol. Sci.">
        <title>Draft Genome of Tanacetum Coccineum: Genomic Comparison of Closely Related Tanacetum-Family Plants.</title>
        <authorList>
            <person name="Yamashiro T."/>
            <person name="Shiraishi A."/>
            <person name="Nakayama K."/>
            <person name="Satake H."/>
        </authorList>
    </citation>
    <scope>NUCLEOTIDE SEQUENCE</scope>
</reference>
<name>A0ABQ5BPV4_9ASTR</name>
<feature type="compositionally biased region" description="Basic residues" evidence="1">
    <location>
        <begin position="632"/>
        <end position="648"/>
    </location>
</feature>
<proteinExistence type="predicted"/>
<feature type="compositionally biased region" description="Basic and acidic residues" evidence="1">
    <location>
        <begin position="329"/>
        <end position="342"/>
    </location>
</feature>
<dbReference type="Proteomes" id="UP001151760">
    <property type="component" value="Unassembled WGS sequence"/>
</dbReference>
<sequence>MIINYTFMAALVSCPKHNMVACLEKTEWNAQFHEIVDFLTRSSIYYSLTVSPTVSTSLIEQFWNTTTSKTVNDGDLTILTFQKALFSPQWKYLIHTLIHCLSSKSTSWDQFPTNIASALICLATDRKFNFSKMIFEGLIRNLDAKKQFLMYPRFVQVFLNNQLSNLPTPLDNLPIPVLTKKVFTNIAKQGLHFSSHVTPLFPNMLAQAVLDEGEVPRDSLEGIDGSKGDQVQSSNDRPHSGGNTFERAEGELNLQGRKNTKSKPTLDAFDDLDANLAHGIYYMETEEAVNKGRQSNETEELNLDVDTEVIAEDKGSGEKGGSTVSTARPEVDTARPDVDAARQEVSAVEPRTPPTTTSIFDDEDITMAQTLIKMKEEKAKEKGVAFKDVEDSSRPVRSITTLKPLPSIDPKDKGKGILVEEEPVKIKRKDQGIDQIERDEELAHKLHEEELAEIARIQEEKAAQEEASRVAIMEMFDEVQAGIDADALFAAKLQQEEREEYTIEERAKFLAETIAAQRKFRAAQRAAEIRSRPPTKSQLRNLMMTYLKNMGGYKHSQLKAKTFEEIQAMYERQKKKIDDFKPMDSDDAVKDSKKAAGEDTSKKEEVLKEPDSTKIESMNKEDAGERVSDVSKKRKGGPRMKRMSKRKKTESDLEEEEDLKTFLKIVPDKEGIIDYEVLEKRFPIINWESKFYHYDRHGAEGIYYRIFRSDGSSRWIKTFSEMVTRFDRLDLVELYNLVMQRFETITPEGVDLVLWGDLRTMFDANAEDELWQNQERWNLKSWNFYENCGVHTLTLEDGTEIHMLAERKYPLTKETLERMMSLKLIAESASDSAYDLLRFIQKQIDEAGSHDGGEKDL</sequence>
<protein>
    <submittedName>
        <fullName evidence="2">Uncharacterized protein</fullName>
    </submittedName>
</protein>
<gene>
    <name evidence="2" type="ORF">Tco_0874279</name>
</gene>
<feature type="compositionally biased region" description="Basic and acidic residues" evidence="1">
    <location>
        <begin position="577"/>
        <end position="631"/>
    </location>
</feature>
<feature type="compositionally biased region" description="Basic and acidic residues" evidence="1">
    <location>
        <begin position="217"/>
        <end position="227"/>
    </location>
</feature>
<evidence type="ECO:0000313" key="3">
    <source>
        <dbReference type="Proteomes" id="UP001151760"/>
    </source>
</evidence>
<evidence type="ECO:0000256" key="1">
    <source>
        <dbReference type="SAM" id="MobiDB-lite"/>
    </source>
</evidence>
<comment type="caution">
    <text evidence="2">The sequence shown here is derived from an EMBL/GenBank/DDBJ whole genome shotgun (WGS) entry which is preliminary data.</text>
</comment>
<dbReference type="EMBL" id="BQNB010013406">
    <property type="protein sequence ID" value="GJT15573.1"/>
    <property type="molecule type" value="Genomic_DNA"/>
</dbReference>
<evidence type="ECO:0000313" key="2">
    <source>
        <dbReference type="EMBL" id="GJT15573.1"/>
    </source>
</evidence>
<keyword evidence="3" id="KW-1185">Reference proteome</keyword>